<dbReference type="OrthoDB" id="9964203at2"/>
<organism evidence="2 3">
    <name type="scientific">Phyllobacterium myrsinacearum</name>
    <dbReference type="NCBI Taxonomy" id="28101"/>
    <lineage>
        <taxon>Bacteria</taxon>
        <taxon>Pseudomonadati</taxon>
        <taxon>Pseudomonadota</taxon>
        <taxon>Alphaproteobacteria</taxon>
        <taxon>Hyphomicrobiales</taxon>
        <taxon>Phyllobacteriaceae</taxon>
        <taxon>Phyllobacterium</taxon>
    </lineage>
</organism>
<proteinExistence type="predicted"/>
<protein>
    <recommendedName>
        <fullName evidence="4">Lipoprotein</fullName>
    </recommendedName>
</protein>
<dbReference type="PROSITE" id="PS51257">
    <property type="entry name" value="PROKAR_LIPOPROTEIN"/>
    <property type="match status" value="1"/>
</dbReference>
<evidence type="ECO:0000313" key="2">
    <source>
        <dbReference type="EMBL" id="PRD50546.1"/>
    </source>
</evidence>
<evidence type="ECO:0008006" key="4">
    <source>
        <dbReference type="Google" id="ProtNLM"/>
    </source>
</evidence>
<sequence>MKFITIATLLSGLALSACGSTYATWTPRETEITGKNPPECQRGIGICPSDYGRSGQMRAGRG</sequence>
<keyword evidence="1" id="KW-0732">Signal</keyword>
<name>A0A2S9JCK7_9HYPH</name>
<dbReference type="RefSeq" id="WP_105736604.1">
    <property type="nucleotide sequence ID" value="NZ_PVBT01000007.1"/>
</dbReference>
<evidence type="ECO:0000256" key="1">
    <source>
        <dbReference type="SAM" id="SignalP"/>
    </source>
</evidence>
<reference evidence="2 3" key="1">
    <citation type="submission" date="2018-02" db="EMBL/GenBank/DDBJ databases">
        <title>The draft genome of Phyllobacterium myrsinacearum DSM5892.</title>
        <authorList>
            <person name="Li L."/>
            <person name="Liu L."/>
            <person name="Zhang X."/>
            <person name="Wang T."/>
        </authorList>
    </citation>
    <scope>NUCLEOTIDE SEQUENCE [LARGE SCALE GENOMIC DNA]</scope>
    <source>
        <strain evidence="2 3">DSM 5892</strain>
    </source>
</reference>
<feature type="chain" id="PRO_5015443928" description="Lipoprotein" evidence="1">
    <location>
        <begin position="24"/>
        <end position="62"/>
    </location>
</feature>
<dbReference type="Proteomes" id="UP000238563">
    <property type="component" value="Unassembled WGS sequence"/>
</dbReference>
<accession>A0A2S9JCK7</accession>
<evidence type="ECO:0000313" key="3">
    <source>
        <dbReference type="Proteomes" id="UP000238563"/>
    </source>
</evidence>
<dbReference type="EMBL" id="PVBT01000007">
    <property type="protein sequence ID" value="PRD50546.1"/>
    <property type="molecule type" value="Genomic_DNA"/>
</dbReference>
<keyword evidence="3" id="KW-1185">Reference proteome</keyword>
<feature type="signal peptide" evidence="1">
    <location>
        <begin position="1"/>
        <end position="23"/>
    </location>
</feature>
<dbReference type="AlphaFoldDB" id="A0A2S9JCK7"/>
<comment type="caution">
    <text evidence="2">The sequence shown here is derived from an EMBL/GenBank/DDBJ whole genome shotgun (WGS) entry which is preliminary data.</text>
</comment>
<gene>
    <name evidence="2" type="ORF">C5750_21610</name>
</gene>